<evidence type="ECO:0000313" key="11">
    <source>
        <dbReference type="EMBL" id="GET38992.1"/>
    </source>
</evidence>
<name>A0AAV3XF41_9CYAN</name>
<feature type="domain" description="Probable transposase IS891/IS1136/IS1341" evidence="8">
    <location>
        <begin position="235"/>
        <end position="338"/>
    </location>
</feature>
<dbReference type="Proteomes" id="UP001050975">
    <property type="component" value="Unassembled WGS sequence"/>
</dbReference>
<keyword evidence="12" id="KW-1185">Reference proteome</keyword>
<dbReference type="Pfam" id="PF07282">
    <property type="entry name" value="Cas12f1-like_TNB"/>
    <property type="match status" value="1"/>
</dbReference>
<evidence type="ECO:0000256" key="3">
    <source>
        <dbReference type="ARBA" id="ARBA00022723"/>
    </source>
</evidence>
<keyword evidence="3" id="KW-0479">Metal-binding</keyword>
<dbReference type="GO" id="GO:0006310">
    <property type="term" value="P:DNA recombination"/>
    <property type="evidence" value="ECO:0007669"/>
    <property type="project" value="UniProtKB-KW"/>
</dbReference>
<dbReference type="Pfam" id="PF12323">
    <property type="entry name" value="HTH_OrfB_IS605"/>
    <property type="match status" value="1"/>
</dbReference>
<gene>
    <name evidence="11" type="ORF">MiSe_37520</name>
</gene>
<evidence type="ECO:0000256" key="7">
    <source>
        <dbReference type="SAM" id="Coils"/>
    </source>
</evidence>
<sequence>MYPWLPLVPPMFWRWDTPRPKNKRAAGFRNNPVVFTVSLCYSKKMLTMNFTYRIYPDVTQQQLMLDWLETCRKVYNHALRELKDWLASRKCLVDRCSLKQEYIIPADMPFPSYQRQQDQLPKAKKENPKLKEVYSQVLQTTVRRLHDTWEAFQKRGFGFPRFKKFGQFRSFVFPQFKNNPVTGYQIKLPKIGAVPINLHRPIPEGFTVKQVRVVSRCRNTQWYVVVTISSDVSIPDVPFHGRTIGIDLGLEKFLTTSDGYTVERPKFLKTLQSKLRLLQRRAARKKKRSQNWEKAQIKVARLHHHIGNTRKNFHFQTAHSLCNQAQTIFAEDLNTVGLNRGMLRKECVDASFGAFLSLLEWVCFKRGCYFQRVNPRGTSQTCPECGATVAKPLSEREHICPECSYKTHRDHAAAQVVLLRGLENVVPLDWGERKLPSNGVLPLDLVSR</sequence>
<evidence type="ECO:0000256" key="6">
    <source>
        <dbReference type="ARBA" id="ARBA00023172"/>
    </source>
</evidence>
<evidence type="ECO:0000256" key="2">
    <source>
        <dbReference type="ARBA" id="ARBA00022578"/>
    </source>
</evidence>
<evidence type="ECO:0000256" key="5">
    <source>
        <dbReference type="ARBA" id="ARBA00023125"/>
    </source>
</evidence>
<protein>
    <submittedName>
        <fullName evidence="11">ISSoc12, transposase</fullName>
    </submittedName>
</protein>
<comment type="similarity">
    <text evidence="1">In the C-terminal section; belongs to the transposase 35 family.</text>
</comment>
<evidence type="ECO:0000259" key="9">
    <source>
        <dbReference type="Pfam" id="PF07282"/>
    </source>
</evidence>
<organism evidence="11 12">
    <name type="scientific">Microseira wollei NIES-4236</name>
    <dbReference type="NCBI Taxonomy" id="2530354"/>
    <lineage>
        <taxon>Bacteria</taxon>
        <taxon>Bacillati</taxon>
        <taxon>Cyanobacteriota</taxon>
        <taxon>Cyanophyceae</taxon>
        <taxon>Oscillatoriophycideae</taxon>
        <taxon>Aerosakkonematales</taxon>
        <taxon>Aerosakkonemataceae</taxon>
        <taxon>Microseira</taxon>
    </lineage>
</organism>
<evidence type="ECO:0000259" key="8">
    <source>
        <dbReference type="Pfam" id="PF01385"/>
    </source>
</evidence>
<evidence type="ECO:0000256" key="4">
    <source>
        <dbReference type="ARBA" id="ARBA00022833"/>
    </source>
</evidence>
<dbReference type="Pfam" id="PF01385">
    <property type="entry name" value="OrfB_IS605"/>
    <property type="match status" value="1"/>
</dbReference>
<keyword evidence="2" id="KW-0815">Transposition</keyword>
<proteinExistence type="inferred from homology"/>
<dbReference type="GO" id="GO:0003677">
    <property type="term" value="F:DNA binding"/>
    <property type="evidence" value="ECO:0007669"/>
    <property type="project" value="UniProtKB-KW"/>
</dbReference>
<accession>A0AAV3XF41</accession>
<dbReference type="GO" id="GO:0046872">
    <property type="term" value="F:metal ion binding"/>
    <property type="evidence" value="ECO:0007669"/>
    <property type="project" value="UniProtKB-KW"/>
</dbReference>
<feature type="domain" description="Cas12f1-like TNB" evidence="9">
    <location>
        <begin position="352"/>
        <end position="415"/>
    </location>
</feature>
<dbReference type="GO" id="GO:0032196">
    <property type="term" value="P:transposition"/>
    <property type="evidence" value="ECO:0007669"/>
    <property type="project" value="UniProtKB-KW"/>
</dbReference>
<reference evidence="11" key="1">
    <citation type="submission" date="2019-10" db="EMBL/GenBank/DDBJ databases">
        <title>Draft genome sequece of Microseira wollei NIES-4236.</title>
        <authorList>
            <person name="Yamaguchi H."/>
            <person name="Suzuki S."/>
            <person name="Kawachi M."/>
        </authorList>
    </citation>
    <scope>NUCLEOTIDE SEQUENCE</scope>
    <source>
        <strain evidence="11">NIES-4236</strain>
    </source>
</reference>
<dbReference type="InterPro" id="IPR010095">
    <property type="entry name" value="Cas12f1-like_TNB"/>
</dbReference>
<evidence type="ECO:0000259" key="10">
    <source>
        <dbReference type="Pfam" id="PF12323"/>
    </source>
</evidence>
<dbReference type="EMBL" id="BLAY01000056">
    <property type="protein sequence ID" value="GET38992.1"/>
    <property type="molecule type" value="Genomic_DNA"/>
</dbReference>
<keyword evidence="5" id="KW-0238">DNA-binding</keyword>
<keyword evidence="4" id="KW-0862">Zinc</keyword>
<dbReference type="NCBIfam" id="NF040570">
    <property type="entry name" value="guided_TnpB"/>
    <property type="match status" value="1"/>
</dbReference>
<evidence type="ECO:0000256" key="1">
    <source>
        <dbReference type="ARBA" id="ARBA00008761"/>
    </source>
</evidence>
<feature type="domain" description="Transposase putative helix-turn-helix" evidence="10">
    <location>
        <begin position="45"/>
        <end position="90"/>
    </location>
</feature>
<keyword evidence="7" id="KW-0175">Coiled coil</keyword>
<dbReference type="InterPro" id="IPR001959">
    <property type="entry name" value="Transposase"/>
</dbReference>
<comment type="caution">
    <text evidence="11">The sequence shown here is derived from an EMBL/GenBank/DDBJ whole genome shotgun (WGS) entry which is preliminary data.</text>
</comment>
<evidence type="ECO:0000313" key="12">
    <source>
        <dbReference type="Proteomes" id="UP001050975"/>
    </source>
</evidence>
<feature type="coiled-coil region" evidence="7">
    <location>
        <begin position="268"/>
        <end position="295"/>
    </location>
</feature>
<dbReference type="AlphaFoldDB" id="A0AAV3XF41"/>
<dbReference type="InterPro" id="IPR021027">
    <property type="entry name" value="Transposase_put_HTH"/>
</dbReference>
<keyword evidence="6" id="KW-0233">DNA recombination</keyword>